<protein>
    <recommendedName>
        <fullName evidence="3">Methyl-accepting chemotaxis protein</fullName>
    </recommendedName>
</protein>
<evidence type="ECO:0000313" key="2">
    <source>
        <dbReference type="Proteomes" id="UP000183995"/>
    </source>
</evidence>
<dbReference type="EMBL" id="FQXV01000001">
    <property type="protein sequence ID" value="SHH59546.1"/>
    <property type="molecule type" value="Genomic_DNA"/>
</dbReference>
<organism evidence="1 2">
    <name type="scientific">Sporobacter termitidis DSM 10068</name>
    <dbReference type="NCBI Taxonomy" id="1123282"/>
    <lineage>
        <taxon>Bacteria</taxon>
        <taxon>Bacillati</taxon>
        <taxon>Bacillota</taxon>
        <taxon>Clostridia</taxon>
        <taxon>Eubacteriales</taxon>
        <taxon>Oscillospiraceae</taxon>
        <taxon>Sporobacter</taxon>
    </lineage>
</organism>
<dbReference type="Proteomes" id="UP000183995">
    <property type="component" value="Unassembled WGS sequence"/>
</dbReference>
<dbReference type="AlphaFoldDB" id="A0A1M5U9M4"/>
<accession>A0A1M5U9M4</accession>
<name>A0A1M5U9M4_9FIRM</name>
<keyword evidence="2" id="KW-1185">Reference proteome</keyword>
<dbReference type="RefSeq" id="WP_073075964.1">
    <property type="nucleotide sequence ID" value="NZ_FQXV01000001.1"/>
</dbReference>
<evidence type="ECO:0000313" key="1">
    <source>
        <dbReference type="EMBL" id="SHH59546.1"/>
    </source>
</evidence>
<sequence length="128" mass="14201">MYRKDAITEINDGINEIHKGNAAIAESLKYMPENDFQETKRGIIKGIHVIEDGLFNIIEGVQDIREFENLDSIQAGVNDIRMGIRTVTEGLAAVKNGKEIEGNKDICDGLGFINEGLQIIIESLDELL</sequence>
<reference evidence="1 2" key="1">
    <citation type="submission" date="2016-11" db="EMBL/GenBank/DDBJ databases">
        <authorList>
            <person name="Jaros S."/>
            <person name="Januszkiewicz K."/>
            <person name="Wedrychowicz H."/>
        </authorList>
    </citation>
    <scope>NUCLEOTIDE SEQUENCE [LARGE SCALE GENOMIC DNA]</scope>
    <source>
        <strain evidence="1 2">DSM 10068</strain>
    </source>
</reference>
<dbReference type="OrthoDB" id="9811483at2"/>
<gene>
    <name evidence="1" type="ORF">SAMN02745823_00413</name>
</gene>
<evidence type="ECO:0008006" key="3">
    <source>
        <dbReference type="Google" id="ProtNLM"/>
    </source>
</evidence>
<proteinExistence type="predicted"/>